<dbReference type="Pfam" id="PF01624">
    <property type="entry name" value="MutS_I"/>
    <property type="match status" value="1"/>
</dbReference>
<evidence type="ECO:0000256" key="9">
    <source>
        <dbReference type="HAMAP-Rule" id="MF_00096"/>
    </source>
</evidence>
<evidence type="ECO:0000259" key="11">
    <source>
        <dbReference type="PROSITE" id="PS00486"/>
    </source>
</evidence>
<feature type="binding site" evidence="9">
    <location>
        <begin position="611"/>
        <end position="618"/>
    </location>
    <ligand>
        <name>ATP</name>
        <dbReference type="ChEBI" id="CHEBI:30616"/>
    </ligand>
</feature>
<dbReference type="InterPro" id="IPR007861">
    <property type="entry name" value="DNA_mismatch_repair_MutS_clamp"/>
</dbReference>
<dbReference type="Pfam" id="PF05192">
    <property type="entry name" value="MutS_III"/>
    <property type="match status" value="1"/>
</dbReference>
<dbReference type="FunFam" id="3.40.50.300:FF:000870">
    <property type="entry name" value="MutS protein homolog 4"/>
    <property type="match status" value="1"/>
</dbReference>
<keyword evidence="6 9" id="KW-0238">DNA-binding</keyword>
<dbReference type="Gene3D" id="3.40.1170.10">
    <property type="entry name" value="DNA repair protein MutS, domain I"/>
    <property type="match status" value="1"/>
</dbReference>
<dbReference type="HAMAP" id="MF_00096">
    <property type="entry name" value="MutS"/>
    <property type="match status" value="1"/>
</dbReference>
<dbReference type="InterPro" id="IPR036678">
    <property type="entry name" value="MutS_con_dom_sf"/>
</dbReference>
<dbReference type="PANTHER" id="PTHR11361:SF34">
    <property type="entry name" value="DNA MISMATCH REPAIR PROTEIN MSH1, MITOCHONDRIAL"/>
    <property type="match status" value="1"/>
</dbReference>
<dbReference type="InterPro" id="IPR007696">
    <property type="entry name" value="DNA_mismatch_repair_MutS_core"/>
</dbReference>
<comment type="similarity">
    <text evidence="1 9 10">Belongs to the DNA mismatch repair MutS family.</text>
</comment>
<dbReference type="EMBL" id="MFGJ01000007">
    <property type="protein sequence ID" value="OGF31723.1"/>
    <property type="molecule type" value="Genomic_DNA"/>
</dbReference>
<dbReference type="Gene3D" id="3.40.50.300">
    <property type="entry name" value="P-loop containing nucleotide triphosphate hydrolases"/>
    <property type="match status" value="1"/>
</dbReference>
<dbReference type="InterPro" id="IPR036187">
    <property type="entry name" value="DNA_mismatch_repair_MutS_sf"/>
</dbReference>
<dbReference type="InterPro" id="IPR000432">
    <property type="entry name" value="DNA_mismatch_repair_MutS_C"/>
</dbReference>
<evidence type="ECO:0000256" key="4">
    <source>
        <dbReference type="ARBA" id="ARBA00022763"/>
    </source>
</evidence>
<evidence type="ECO:0000256" key="8">
    <source>
        <dbReference type="ARBA" id="ARBA00024647"/>
    </source>
</evidence>
<evidence type="ECO:0000313" key="12">
    <source>
        <dbReference type="EMBL" id="OGF31723.1"/>
    </source>
</evidence>
<dbReference type="GO" id="GO:0005524">
    <property type="term" value="F:ATP binding"/>
    <property type="evidence" value="ECO:0007669"/>
    <property type="project" value="UniProtKB-UniRule"/>
</dbReference>
<dbReference type="InterPro" id="IPR005748">
    <property type="entry name" value="DNA_mismatch_repair_MutS"/>
</dbReference>
<feature type="domain" description="DNA mismatch repair proteins mutS family" evidence="11">
    <location>
        <begin position="685"/>
        <end position="701"/>
    </location>
</feature>
<dbReference type="Pfam" id="PF00488">
    <property type="entry name" value="MutS_V"/>
    <property type="match status" value="1"/>
</dbReference>
<dbReference type="SUPFAM" id="SSF53150">
    <property type="entry name" value="DNA repair protein MutS, domain II"/>
    <property type="match status" value="1"/>
</dbReference>
<dbReference type="STRING" id="1798002.A2478_04530"/>
<organism evidence="12 13">
    <name type="scientific">Candidatus Falkowbacteria bacterium RIFOXYC2_FULL_36_12</name>
    <dbReference type="NCBI Taxonomy" id="1798002"/>
    <lineage>
        <taxon>Bacteria</taxon>
        <taxon>Candidatus Falkowiibacteriota</taxon>
    </lineage>
</organism>
<evidence type="ECO:0000256" key="1">
    <source>
        <dbReference type="ARBA" id="ARBA00006271"/>
    </source>
</evidence>
<gene>
    <name evidence="9" type="primary">mutS</name>
    <name evidence="12" type="ORF">A2478_04530</name>
</gene>
<dbReference type="GO" id="GO:0005829">
    <property type="term" value="C:cytosol"/>
    <property type="evidence" value="ECO:0007669"/>
    <property type="project" value="TreeGrafter"/>
</dbReference>
<reference evidence="12 13" key="1">
    <citation type="journal article" date="2016" name="Nat. Commun.">
        <title>Thousands of microbial genomes shed light on interconnected biogeochemical processes in an aquifer system.</title>
        <authorList>
            <person name="Anantharaman K."/>
            <person name="Brown C.T."/>
            <person name="Hug L.A."/>
            <person name="Sharon I."/>
            <person name="Castelle C.J."/>
            <person name="Probst A.J."/>
            <person name="Thomas B.C."/>
            <person name="Singh A."/>
            <person name="Wilkins M.J."/>
            <person name="Karaoz U."/>
            <person name="Brodie E.L."/>
            <person name="Williams K.H."/>
            <person name="Hubbard S.S."/>
            <person name="Banfield J.F."/>
        </authorList>
    </citation>
    <scope>NUCLEOTIDE SEQUENCE [LARGE SCALE GENOMIC DNA]</scope>
</reference>
<keyword evidence="3 9" id="KW-0547">Nucleotide-binding</keyword>
<evidence type="ECO:0000256" key="5">
    <source>
        <dbReference type="ARBA" id="ARBA00022840"/>
    </source>
</evidence>
<dbReference type="InterPro" id="IPR007860">
    <property type="entry name" value="DNA_mmatch_repair_MutS_con_dom"/>
</dbReference>
<comment type="caution">
    <text evidence="12">The sequence shown here is derived from an EMBL/GenBank/DDBJ whole genome shotgun (WGS) entry which is preliminary data.</text>
</comment>
<dbReference type="Gene3D" id="1.10.1420.10">
    <property type="match status" value="2"/>
</dbReference>
<sequence>MPTPMFQQYYEIKQKYPKDILFFRMGDFYEMFGEDAREASGILNITLTKRAKGTENETPMCGIPYHAAENYIAKLTKVGKRVAICEQISDPSLPGIVKREVVRVVTPGTTMNDSVLDNRQNNYLVSLSLQKNTWGFAVCDLTIGDFQATEILNLEVVKNELARLKPSEIIVTPELINDSRLTEFIAGLKNLNVYKLPAFEKADRSLVEQFKVKNLSSFGLNELPVAIESAGNLLGYLKETQKTALDHILTMKRYAIENFMTLDQATIRNLELLQNNWTFSTDGSLLQVVDQTITAMGGRALRRSLLLPFINLNQITDRLNAVEELVNTVPIAIKIIESLKQMSDFERLVGKIGCGRANARDLVALKHSLKLINPLKLLLVELQQQKFTDINSNLVSHESVIKLIEETLVDEPPITLNQGQMIKDGYNAELDQLRQISRGGKDWILEMQAQEIKNTGISSLKVKYNKVFGYYIEISNTKLNAVPENYIRKQTLVNAERFITPELKEYEEKVLGAEDKISHIEYQIFQELREKVVKYFAEIQNSARQIAELDLVLGFFILARANDYCKPVVNANGRIIIKDGRHPVIERLADRYVSNDTEFDHEKNEMILLTGPNMSGKSSYLRQVALITLLAQTGSFVPARSAEIGLVDRIFTRVGASDNLSQGVSTFMNEMQEAANIINNATERSLIVLDEIGRGTSTFDGVSIAWSIVEYIHNQIRAKTLFATHYHELVDIVAKLPRAENYCVAVSENQGKVVFLHKIIRGATSDSYGIEVAKLAGLPDKIIDRAEEVLRELEAKSNLTITKPVQKSLEFSPREERLAKELMKIDPNAITPIEALQKIEQLKKNIDKN</sequence>
<dbReference type="InterPro" id="IPR017261">
    <property type="entry name" value="DNA_mismatch_repair_MutS/MSH"/>
</dbReference>
<dbReference type="InterPro" id="IPR016151">
    <property type="entry name" value="DNA_mismatch_repair_MutS_N"/>
</dbReference>
<evidence type="ECO:0000256" key="7">
    <source>
        <dbReference type="ARBA" id="ARBA00023204"/>
    </source>
</evidence>
<dbReference type="InterPro" id="IPR045076">
    <property type="entry name" value="MutS"/>
</dbReference>
<dbReference type="GO" id="GO:0006298">
    <property type="term" value="P:mismatch repair"/>
    <property type="evidence" value="ECO:0007669"/>
    <property type="project" value="UniProtKB-UniRule"/>
</dbReference>
<dbReference type="AlphaFoldDB" id="A0A1F5SZ42"/>
<evidence type="ECO:0000256" key="10">
    <source>
        <dbReference type="RuleBase" id="RU003756"/>
    </source>
</evidence>
<dbReference type="NCBIfam" id="NF003810">
    <property type="entry name" value="PRK05399.1"/>
    <property type="match status" value="1"/>
</dbReference>
<dbReference type="GO" id="GO:0003684">
    <property type="term" value="F:damaged DNA binding"/>
    <property type="evidence" value="ECO:0007669"/>
    <property type="project" value="UniProtKB-UniRule"/>
</dbReference>
<dbReference type="Proteomes" id="UP000179001">
    <property type="component" value="Unassembled WGS sequence"/>
</dbReference>
<dbReference type="PROSITE" id="PS00486">
    <property type="entry name" value="DNA_MISMATCH_REPAIR_2"/>
    <property type="match status" value="1"/>
</dbReference>
<dbReference type="CDD" id="cd03284">
    <property type="entry name" value="ABC_MutS1"/>
    <property type="match status" value="1"/>
</dbReference>
<keyword evidence="5 9" id="KW-0067">ATP-binding</keyword>
<dbReference type="InterPro" id="IPR027417">
    <property type="entry name" value="P-loop_NTPase"/>
</dbReference>
<dbReference type="Pfam" id="PF05188">
    <property type="entry name" value="MutS_II"/>
    <property type="match status" value="1"/>
</dbReference>
<dbReference type="Gene3D" id="3.30.420.110">
    <property type="entry name" value="MutS, connector domain"/>
    <property type="match status" value="1"/>
</dbReference>
<dbReference type="SMART" id="SM00534">
    <property type="entry name" value="MUTSac"/>
    <property type="match status" value="1"/>
</dbReference>
<dbReference type="PIRSF" id="PIRSF037677">
    <property type="entry name" value="DNA_mis_repair_Msh6"/>
    <property type="match status" value="1"/>
</dbReference>
<dbReference type="PANTHER" id="PTHR11361">
    <property type="entry name" value="DNA MISMATCH REPAIR PROTEIN MUTS FAMILY MEMBER"/>
    <property type="match status" value="1"/>
</dbReference>
<keyword evidence="7 9" id="KW-0234">DNA repair</keyword>
<dbReference type="SUPFAM" id="SSF48334">
    <property type="entry name" value="DNA repair protein MutS, domain III"/>
    <property type="match status" value="1"/>
</dbReference>
<evidence type="ECO:0000256" key="3">
    <source>
        <dbReference type="ARBA" id="ARBA00022741"/>
    </source>
</evidence>
<evidence type="ECO:0000256" key="6">
    <source>
        <dbReference type="ARBA" id="ARBA00023125"/>
    </source>
</evidence>
<dbReference type="GO" id="GO:0030983">
    <property type="term" value="F:mismatched DNA binding"/>
    <property type="evidence" value="ECO:0007669"/>
    <property type="project" value="InterPro"/>
</dbReference>
<proteinExistence type="inferred from homology"/>
<dbReference type="GO" id="GO:0140664">
    <property type="term" value="F:ATP-dependent DNA damage sensor activity"/>
    <property type="evidence" value="ECO:0007669"/>
    <property type="project" value="InterPro"/>
</dbReference>
<dbReference type="InterPro" id="IPR007695">
    <property type="entry name" value="DNA_mismatch_repair_MutS-lik_N"/>
</dbReference>
<dbReference type="FunFam" id="3.40.1170.10:FF:000001">
    <property type="entry name" value="DNA mismatch repair protein MutS"/>
    <property type="match status" value="1"/>
</dbReference>
<evidence type="ECO:0000313" key="13">
    <source>
        <dbReference type="Proteomes" id="UP000179001"/>
    </source>
</evidence>
<accession>A0A1F5SZ42</accession>
<dbReference type="Pfam" id="PF05190">
    <property type="entry name" value="MutS_IV"/>
    <property type="match status" value="1"/>
</dbReference>
<keyword evidence="4 9" id="KW-0227">DNA damage</keyword>
<comment type="function">
    <text evidence="8 9">This protein is involved in the repair of mismatches in DNA. It is possible that it carries out the mismatch recognition step. This protein has a weak ATPase activity.</text>
</comment>
<dbReference type="NCBIfam" id="TIGR01070">
    <property type="entry name" value="mutS1"/>
    <property type="match status" value="1"/>
</dbReference>
<dbReference type="SMART" id="SM00533">
    <property type="entry name" value="MUTSd"/>
    <property type="match status" value="1"/>
</dbReference>
<dbReference type="SUPFAM" id="SSF52540">
    <property type="entry name" value="P-loop containing nucleoside triphosphate hydrolases"/>
    <property type="match status" value="1"/>
</dbReference>
<name>A0A1F5SZ42_9BACT</name>
<protein>
    <recommendedName>
        <fullName evidence="2 9">DNA mismatch repair protein MutS</fullName>
    </recommendedName>
</protein>
<dbReference type="SUPFAM" id="SSF55271">
    <property type="entry name" value="DNA repair protein MutS, domain I"/>
    <property type="match status" value="1"/>
</dbReference>
<evidence type="ECO:0000256" key="2">
    <source>
        <dbReference type="ARBA" id="ARBA00021982"/>
    </source>
</evidence>